<organism evidence="1">
    <name type="scientific">uncultured Caudovirales phage</name>
    <dbReference type="NCBI Taxonomy" id="2100421"/>
    <lineage>
        <taxon>Viruses</taxon>
        <taxon>Duplodnaviria</taxon>
        <taxon>Heunggongvirae</taxon>
        <taxon>Uroviricota</taxon>
        <taxon>Caudoviricetes</taxon>
        <taxon>Peduoviridae</taxon>
        <taxon>Maltschvirus</taxon>
        <taxon>Maltschvirus maltsch</taxon>
    </lineage>
</organism>
<dbReference type="EMBL" id="LR798244">
    <property type="protein sequence ID" value="CAB5216958.1"/>
    <property type="molecule type" value="Genomic_DNA"/>
</dbReference>
<evidence type="ECO:0000313" key="1">
    <source>
        <dbReference type="EMBL" id="CAB5216958.1"/>
    </source>
</evidence>
<name>A0A6J7WIK4_9CAUD</name>
<accession>A0A6J7WIK4</accession>
<sequence>MRITIAAGGVEISIEGVAYNRRQVTELLGEVAGIAIALEDAGIAPTEPEPAPRQFGFRLGADTELAEIIEPDLSEYFEEEEDD</sequence>
<proteinExistence type="predicted"/>
<gene>
    <name evidence="1" type="ORF">UFOVP199_18</name>
</gene>
<reference evidence="1" key="1">
    <citation type="submission" date="2020-05" db="EMBL/GenBank/DDBJ databases">
        <authorList>
            <person name="Chiriac C."/>
            <person name="Salcher M."/>
            <person name="Ghai R."/>
            <person name="Kavagutti S V."/>
        </authorList>
    </citation>
    <scope>NUCLEOTIDE SEQUENCE</scope>
</reference>
<protein>
    <submittedName>
        <fullName evidence="1">Uncharacterized protein</fullName>
    </submittedName>
</protein>